<dbReference type="Pfam" id="PF02951">
    <property type="entry name" value="GSH-S_N"/>
    <property type="match status" value="1"/>
</dbReference>
<dbReference type="InterPro" id="IPR016185">
    <property type="entry name" value="PreATP-grasp_dom_sf"/>
</dbReference>
<keyword evidence="9" id="KW-0464">Manganese</keyword>
<dbReference type="Proteomes" id="UP000552700">
    <property type="component" value="Unassembled WGS sequence"/>
</dbReference>
<feature type="domain" description="ATP-grasp" evidence="11">
    <location>
        <begin position="126"/>
        <end position="311"/>
    </location>
</feature>
<dbReference type="UniPathway" id="UPA00142">
    <property type="reaction ID" value="UER00210"/>
</dbReference>
<sequence length="315" mass="34508">MSLNVAVQMDPMEGIKIGGDSTFAVMLSAQERGHTLYHYTAPDLTWRDARLLARAHPVTVQRVVGDHFTFGDEQLIDLGRDVDVVLMRQDPPFDLSYITATHLLERIEHETLVINNPASVRNAPEKLFVLDYARFMPPTMITRNIADVRSFLAEHGEIVVKPLYGNAGNAVFHIRGDGSNLSALVELFNTSWVEPFMVQAFIPQVSKGDKRIVLVDGEVAGAINRIPGSGEIRSNLAAGGSATKTELTDRELEICAAMGPELKKRGLLFVGIDVIGGEWLTEINVTSPTGIVSMDAFNGTDTGAVIWAAIEKRLR</sequence>
<dbReference type="InterPro" id="IPR006284">
    <property type="entry name" value="Glut_synth_pro"/>
</dbReference>
<evidence type="ECO:0000256" key="7">
    <source>
        <dbReference type="ARBA" id="ARBA00022840"/>
    </source>
</evidence>
<dbReference type="EMBL" id="JACIJP010000001">
    <property type="protein sequence ID" value="MBB6122362.1"/>
    <property type="molecule type" value="Genomic_DNA"/>
</dbReference>
<dbReference type="NCBIfam" id="TIGR01380">
    <property type="entry name" value="glut_syn"/>
    <property type="match status" value="1"/>
</dbReference>
<dbReference type="GO" id="GO:0005737">
    <property type="term" value="C:cytoplasm"/>
    <property type="evidence" value="ECO:0007669"/>
    <property type="project" value="TreeGrafter"/>
</dbReference>
<keyword evidence="5" id="KW-0479">Metal-binding</keyword>
<dbReference type="Gene3D" id="3.30.470.20">
    <property type="entry name" value="ATP-grasp fold, B domain"/>
    <property type="match status" value="1"/>
</dbReference>
<dbReference type="PROSITE" id="PS50975">
    <property type="entry name" value="ATP_GRASP"/>
    <property type="match status" value="1"/>
</dbReference>
<evidence type="ECO:0000256" key="6">
    <source>
        <dbReference type="ARBA" id="ARBA00022741"/>
    </source>
</evidence>
<protein>
    <recommendedName>
        <fullName evidence="10">Glutathione synthetase</fullName>
        <ecNumber evidence="10">6.3.2.3</ecNumber>
    </recommendedName>
    <alternativeName>
        <fullName evidence="10">GSH synthetase</fullName>
        <shortName evidence="10">GSH-S</shortName>
        <shortName evidence="10">GSHase</shortName>
    </alternativeName>
    <alternativeName>
        <fullName evidence="10">Glutathione synthase</fullName>
    </alternativeName>
</protein>
<evidence type="ECO:0000256" key="8">
    <source>
        <dbReference type="ARBA" id="ARBA00022842"/>
    </source>
</evidence>
<comment type="catalytic activity">
    <reaction evidence="10">
        <text>gamma-L-glutamyl-L-cysteine + glycine + ATP = glutathione + ADP + phosphate + H(+)</text>
        <dbReference type="Rhea" id="RHEA:13557"/>
        <dbReference type="ChEBI" id="CHEBI:15378"/>
        <dbReference type="ChEBI" id="CHEBI:30616"/>
        <dbReference type="ChEBI" id="CHEBI:43474"/>
        <dbReference type="ChEBI" id="CHEBI:57305"/>
        <dbReference type="ChEBI" id="CHEBI:57925"/>
        <dbReference type="ChEBI" id="CHEBI:58173"/>
        <dbReference type="ChEBI" id="CHEBI:456216"/>
        <dbReference type="EC" id="6.3.2.3"/>
    </reaction>
</comment>
<dbReference type="NCBIfam" id="NF003573">
    <property type="entry name" value="PRK05246.1"/>
    <property type="match status" value="1"/>
</dbReference>
<evidence type="ECO:0000256" key="2">
    <source>
        <dbReference type="ARBA" id="ARBA00001946"/>
    </source>
</evidence>
<dbReference type="InterPro" id="IPR004215">
    <property type="entry name" value="GSHS_N"/>
</dbReference>
<comment type="caution">
    <text evidence="12">The sequence shown here is derived from an EMBL/GenBank/DDBJ whole genome shotgun (WGS) entry which is preliminary data.</text>
</comment>
<dbReference type="SUPFAM" id="SSF52440">
    <property type="entry name" value="PreATP-grasp domain"/>
    <property type="match status" value="1"/>
</dbReference>
<evidence type="ECO:0000256" key="10">
    <source>
        <dbReference type="HAMAP-Rule" id="MF_00162"/>
    </source>
</evidence>
<dbReference type="SUPFAM" id="SSF56059">
    <property type="entry name" value="Glutathione synthetase ATP-binding domain-like"/>
    <property type="match status" value="1"/>
</dbReference>
<dbReference type="AlphaFoldDB" id="A0A841IW21"/>
<organism evidence="12 13">
    <name type="scientific">Sphingobium subterraneum</name>
    <dbReference type="NCBI Taxonomy" id="627688"/>
    <lineage>
        <taxon>Bacteria</taxon>
        <taxon>Pseudomonadati</taxon>
        <taxon>Pseudomonadota</taxon>
        <taxon>Alphaproteobacteria</taxon>
        <taxon>Sphingomonadales</taxon>
        <taxon>Sphingomonadaceae</taxon>
        <taxon>Sphingobium</taxon>
    </lineage>
</organism>
<evidence type="ECO:0000256" key="1">
    <source>
        <dbReference type="ARBA" id="ARBA00001936"/>
    </source>
</evidence>
<comment type="pathway">
    <text evidence="10">Sulfur metabolism; glutathione biosynthesis; glutathione from L-cysteine and L-glutamate: step 2/2.</text>
</comment>
<keyword evidence="8" id="KW-0460">Magnesium</keyword>
<dbReference type="EC" id="6.3.2.3" evidence="10"/>
<keyword evidence="7 10" id="KW-0067">ATP-binding</keyword>
<comment type="cofactor">
    <cofactor evidence="2">
        <name>Mg(2+)</name>
        <dbReference type="ChEBI" id="CHEBI:18420"/>
    </cofactor>
</comment>
<evidence type="ECO:0000256" key="9">
    <source>
        <dbReference type="ARBA" id="ARBA00023211"/>
    </source>
</evidence>
<dbReference type="HAMAP" id="MF_00162">
    <property type="entry name" value="GSH_S"/>
    <property type="match status" value="1"/>
</dbReference>
<keyword evidence="3 10" id="KW-0436">Ligase</keyword>
<keyword evidence="6 10" id="KW-0547">Nucleotide-binding</keyword>
<dbReference type="GO" id="GO:0046872">
    <property type="term" value="F:metal ion binding"/>
    <property type="evidence" value="ECO:0007669"/>
    <property type="project" value="UniProtKB-KW"/>
</dbReference>
<name>A0A841IW21_9SPHN</name>
<gene>
    <name evidence="10" type="primary">gshB</name>
    <name evidence="12" type="ORF">FHS92_000069</name>
</gene>
<dbReference type="PANTHER" id="PTHR21621:SF4">
    <property type="entry name" value="GLUTATHIONE SYNTHETASE"/>
    <property type="match status" value="1"/>
</dbReference>
<dbReference type="Pfam" id="PF02955">
    <property type="entry name" value="GSH-S_ATP"/>
    <property type="match status" value="1"/>
</dbReference>
<dbReference type="GO" id="GO:0005524">
    <property type="term" value="F:ATP binding"/>
    <property type="evidence" value="ECO:0007669"/>
    <property type="project" value="UniProtKB-UniRule"/>
</dbReference>
<dbReference type="PANTHER" id="PTHR21621">
    <property type="entry name" value="RIBOSOMAL PROTEIN S6 MODIFICATION PROTEIN"/>
    <property type="match status" value="1"/>
</dbReference>
<dbReference type="RefSeq" id="WP_184076446.1">
    <property type="nucleotide sequence ID" value="NZ_JACIJP010000001.1"/>
</dbReference>
<keyword evidence="4 10" id="KW-0317">Glutathione biosynthesis</keyword>
<accession>A0A841IW21</accession>
<dbReference type="GO" id="GO:0004363">
    <property type="term" value="F:glutathione synthase activity"/>
    <property type="evidence" value="ECO:0007669"/>
    <property type="project" value="UniProtKB-UniRule"/>
</dbReference>
<evidence type="ECO:0000259" key="11">
    <source>
        <dbReference type="PROSITE" id="PS50975"/>
    </source>
</evidence>
<keyword evidence="13" id="KW-1185">Reference proteome</keyword>
<dbReference type="Gene3D" id="3.30.1490.20">
    <property type="entry name" value="ATP-grasp fold, A domain"/>
    <property type="match status" value="1"/>
</dbReference>
<reference evidence="12 13" key="1">
    <citation type="submission" date="2020-08" db="EMBL/GenBank/DDBJ databases">
        <title>Genomic Encyclopedia of Type Strains, Phase IV (KMG-IV): sequencing the most valuable type-strain genomes for metagenomic binning, comparative biology and taxonomic classification.</title>
        <authorList>
            <person name="Goeker M."/>
        </authorList>
    </citation>
    <scope>NUCLEOTIDE SEQUENCE [LARGE SCALE GENOMIC DNA]</scope>
    <source>
        <strain evidence="12 13">DSM 102255</strain>
    </source>
</reference>
<evidence type="ECO:0000256" key="5">
    <source>
        <dbReference type="ARBA" id="ARBA00022723"/>
    </source>
</evidence>
<evidence type="ECO:0000313" key="13">
    <source>
        <dbReference type="Proteomes" id="UP000552700"/>
    </source>
</evidence>
<comment type="cofactor">
    <cofactor evidence="1">
        <name>Mn(2+)</name>
        <dbReference type="ChEBI" id="CHEBI:29035"/>
    </cofactor>
</comment>
<dbReference type="InterPro" id="IPR004218">
    <property type="entry name" value="GSHS_ATP-bd"/>
</dbReference>
<dbReference type="Gene3D" id="3.40.50.20">
    <property type="match status" value="1"/>
</dbReference>
<comment type="similarity">
    <text evidence="10">Belongs to the prokaryotic GSH synthase family.</text>
</comment>
<evidence type="ECO:0000313" key="12">
    <source>
        <dbReference type="EMBL" id="MBB6122362.1"/>
    </source>
</evidence>
<evidence type="ECO:0000256" key="4">
    <source>
        <dbReference type="ARBA" id="ARBA00022684"/>
    </source>
</evidence>
<dbReference type="InterPro" id="IPR013815">
    <property type="entry name" value="ATP_grasp_subdomain_1"/>
</dbReference>
<evidence type="ECO:0000256" key="3">
    <source>
        <dbReference type="ARBA" id="ARBA00022598"/>
    </source>
</evidence>
<dbReference type="InterPro" id="IPR011761">
    <property type="entry name" value="ATP-grasp"/>
</dbReference>
<proteinExistence type="inferred from homology"/>